<sequence length="233" mass="26182">MSKILGPGPKPMCVSTRMNPNNREQVDNWISNFIVYGFVQTSQKTIVNKTITYNADDVIGFLDRMELLDGDDTQPVLTALKNAQQTFPEMKSHGIVLVLTDSPASDATPWSHRFTDKNAEQSCIQLSLLWRSKLTFLLSLPNGTDFSSNGVDVYRRISMTNHGDTFFILNATELKEILLKVIGFQYFSENLAVGYGQTEKKQISVTVDEEGEETVFYLITFYPSDGLLTVSKN</sequence>
<proteinExistence type="predicted"/>
<dbReference type="PANTHER" id="PTHR47324">
    <property type="entry name" value="PROTEIN IRG-7-RELATED"/>
    <property type="match status" value="1"/>
</dbReference>
<evidence type="ECO:0000313" key="2">
    <source>
        <dbReference type="Proteomes" id="UP000005237"/>
    </source>
</evidence>
<accession>A0A8R1HJP8</accession>
<protein>
    <recommendedName>
        <fullName evidence="3">VWFA domain-containing protein</fullName>
    </recommendedName>
</protein>
<dbReference type="InterPro" id="IPR053295">
    <property type="entry name" value="Innate_immunity_reg"/>
</dbReference>
<evidence type="ECO:0008006" key="3">
    <source>
        <dbReference type="Google" id="ProtNLM"/>
    </source>
</evidence>
<dbReference type="EnsemblMetazoa" id="CJA03686.1">
    <property type="protein sequence ID" value="CJA03686.1"/>
    <property type="gene ID" value="WBGene00122890"/>
</dbReference>
<dbReference type="InterPro" id="IPR036465">
    <property type="entry name" value="vWFA_dom_sf"/>
</dbReference>
<dbReference type="AlphaFoldDB" id="A0A8R1HJP8"/>
<reference evidence="2" key="1">
    <citation type="submission" date="2010-08" db="EMBL/GenBank/DDBJ databases">
        <authorList>
            <consortium name="Caenorhabditis japonica Sequencing Consortium"/>
            <person name="Wilson R.K."/>
        </authorList>
    </citation>
    <scope>NUCLEOTIDE SEQUENCE [LARGE SCALE GENOMIC DNA]</scope>
    <source>
        <strain evidence="2">DF5081</strain>
    </source>
</reference>
<dbReference type="SUPFAM" id="SSF53300">
    <property type="entry name" value="vWA-like"/>
    <property type="match status" value="1"/>
</dbReference>
<dbReference type="Proteomes" id="UP000005237">
    <property type="component" value="Unassembled WGS sequence"/>
</dbReference>
<reference evidence="1" key="2">
    <citation type="submission" date="2022-06" db="UniProtKB">
        <authorList>
            <consortium name="EnsemblMetazoa"/>
        </authorList>
    </citation>
    <scope>IDENTIFICATION</scope>
    <source>
        <strain evidence="1">DF5081</strain>
    </source>
</reference>
<evidence type="ECO:0000313" key="1">
    <source>
        <dbReference type="EnsemblMetazoa" id="CJA03686.1"/>
    </source>
</evidence>
<name>A0A8R1HJP8_CAEJA</name>
<organism evidence="1 2">
    <name type="scientific">Caenorhabditis japonica</name>
    <dbReference type="NCBI Taxonomy" id="281687"/>
    <lineage>
        <taxon>Eukaryota</taxon>
        <taxon>Metazoa</taxon>
        <taxon>Ecdysozoa</taxon>
        <taxon>Nematoda</taxon>
        <taxon>Chromadorea</taxon>
        <taxon>Rhabditida</taxon>
        <taxon>Rhabditina</taxon>
        <taxon>Rhabditomorpha</taxon>
        <taxon>Rhabditoidea</taxon>
        <taxon>Rhabditidae</taxon>
        <taxon>Peloderinae</taxon>
        <taxon>Caenorhabditis</taxon>
    </lineage>
</organism>
<dbReference type="PANTHER" id="PTHR47324:SF4">
    <property type="entry name" value="EGF-LIKE DOMAIN-CONTAINING PROTEIN"/>
    <property type="match status" value="1"/>
</dbReference>
<keyword evidence="2" id="KW-1185">Reference proteome</keyword>